<organism evidence="3 4">
    <name type="scientific">Aphanomyces astaci</name>
    <name type="common">Crayfish plague agent</name>
    <dbReference type="NCBI Taxonomy" id="112090"/>
    <lineage>
        <taxon>Eukaryota</taxon>
        <taxon>Sar</taxon>
        <taxon>Stramenopiles</taxon>
        <taxon>Oomycota</taxon>
        <taxon>Saprolegniomycetes</taxon>
        <taxon>Saprolegniales</taxon>
        <taxon>Verrucalvaceae</taxon>
        <taxon>Aphanomyces</taxon>
    </lineage>
</organism>
<dbReference type="SUPFAM" id="SSF49879">
    <property type="entry name" value="SMAD/FHA domain"/>
    <property type="match status" value="1"/>
</dbReference>
<evidence type="ECO:0000313" key="3">
    <source>
        <dbReference type="EMBL" id="RHY19634.1"/>
    </source>
</evidence>
<dbReference type="Gene3D" id="2.60.200.20">
    <property type="match status" value="1"/>
</dbReference>
<reference evidence="3 4" key="1">
    <citation type="submission" date="2018-08" db="EMBL/GenBank/DDBJ databases">
        <title>Aphanomyces genome sequencing and annotation.</title>
        <authorList>
            <person name="Minardi D."/>
            <person name="Oidtmann B."/>
            <person name="Van Der Giezen M."/>
            <person name="Studholme D.J."/>
        </authorList>
    </citation>
    <scope>NUCLEOTIDE SEQUENCE [LARGE SCALE GENOMIC DNA]</scope>
    <source>
        <strain evidence="3 4">Yx</strain>
    </source>
</reference>
<protein>
    <recommendedName>
        <fullName evidence="2">FHA domain-containing protein</fullName>
    </recommendedName>
</protein>
<dbReference type="EMBL" id="QUTA01004471">
    <property type="protein sequence ID" value="RHY19634.1"/>
    <property type="molecule type" value="Genomic_DNA"/>
</dbReference>
<dbReference type="PROSITE" id="PS50006">
    <property type="entry name" value="FHA_DOMAIN"/>
    <property type="match status" value="1"/>
</dbReference>
<evidence type="ECO:0000256" key="1">
    <source>
        <dbReference type="SAM" id="MobiDB-lite"/>
    </source>
</evidence>
<dbReference type="InterPro" id="IPR008984">
    <property type="entry name" value="SMAD_FHA_dom_sf"/>
</dbReference>
<dbReference type="AlphaFoldDB" id="A0A397BG99"/>
<dbReference type="Proteomes" id="UP000266239">
    <property type="component" value="Unassembled WGS sequence"/>
</dbReference>
<proteinExistence type="predicted"/>
<feature type="compositionally biased region" description="Low complexity" evidence="1">
    <location>
        <begin position="168"/>
        <end position="179"/>
    </location>
</feature>
<feature type="domain" description="FHA" evidence="2">
    <location>
        <begin position="24"/>
        <end position="84"/>
    </location>
</feature>
<dbReference type="CDD" id="cd00060">
    <property type="entry name" value="FHA"/>
    <property type="match status" value="1"/>
</dbReference>
<dbReference type="VEuPathDB" id="FungiDB:H257_09406"/>
<name>A0A397BG99_APHAT</name>
<feature type="region of interest" description="Disordered" evidence="1">
    <location>
        <begin position="165"/>
        <end position="187"/>
    </location>
</feature>
<evidence type="ECO:0000313" key="4">
    <source>
        <dbReference type="Proteomes" id="UP000266239"/>
    </source>
</evidence>
<gene>
    <name evidence="3" type="ORF">DYB25_007650</name>
</gene>
<dbReference type="InterPro" id="IPR000253">
    <property type="entry name" value="FHA_dom"/>
</dbReference>
<sequence length="327" mass="34765">MEVLMGPEAGKATSAVELGPTQQLAIGRSKKFVHGKGQAGGLLLTTDLDVSSRHAHIVVDPATNVVCIRDCKSTNGTKLNDTPLPPDVLRPLADGDTIMAGSSLIVFRVHQRCLYCDSGKSMELAVALSRSVVAEDVECAVSRGMLEREIADVDASIAKLQSSRSGMSLPSLPTSSLRPGESSAAEPSPIKHMEMMAAASLTMAWHRLVVPSLAPFFAQLNHAAESAPFEVQMTFPAWKENLTFLASCSVASVEAAHARLRAEMTKLKEAAATDDPNAANMAVVYKALEYFDQHMQSTILHKARQNDVGGGAATVMTTGDDAVPVLR</sequence>
<evidence type="ECO:0000259" key="2">
    <source>
        <dbReference type="PROSITE" id="PS50006"/>
    </source>
</evidence>
<comment type="caution">
    <text evidence="3">The sequence shown here is derived from an EMBL/GenBank/DDBJ whole genome shotgun (WGS) entry which is preliminary data.</text>
</comment>
<accession>A0A397BG99</accession>
<dbReference type="Pfam" id="PF00498">
    <property type="entry name" value="FHA"/>
    <property type="match status" value="1"/>
</dbReference>